<gene>
    <name evidence="8" type="ORF">MYCIT1_LOCUS27189</name>
</gene>
<dbReference type="GO" id="GO:0030148">
    <property type="term" value="P:sphingolipid biosynthetic process"/>
    <property type="evidence" value="ECO:0007669"/>
    <property type="project" value="TreeGrafter"/>
</dbReference>
<feature type="transmembrane region" description="Helical" evidence="6">
    <location>
        <begin position="277"/>
        <end position="296"/>
    </location>
</feature>
<dbReference type="SMART" id="SM00014">
    <property type="entry name" value="acidPPc"/>
    <property type="match status" value="1"/>
</dbReference>
<dbReference type="PANTHER" id="PTHR31310">
    <property type="match status" value="1"/>
</dbReference>
<dbReference type="SUPFAM" id="SSF48317">
    <property type="entry name" value="Acid phosphatase/Vanadium-dependent haloperoxidase"/>
    <property type="match status" value="1"/>
</dbReference>
<keyword evidence="3 6" id="KW-1133">Transmembrane helix</keyword>
<proteinExistence type="predicted"/>
<feature type="transmembrane region" description="Helical" evidence="6">
    <location>
        <begin position="303"/>
        <end position="322"/>
    </location>
</feature>
<organism evidence="8 9">
    <name type="scientific">Mycena citricolor</name>
    <dbReference type="NCBI Taxonomy" id="2018698"/>
    <lineage>
        <taxon>Eukaryota</taxon>
        <taxon>Fungi</taxon>
        <taxon>Dikarya</taxon>
        <taxon>Basidiomycota</taxon>
        <taxon>Agaricomycotina</taxon>
        <taxon>Agaricomycetes</taxon>
        <taxon>Agaricomycetidae</taxon>
        <taxon>Agaricales</taxon>
        <taxon>Marasmiineae</taxon>
        <taxon>Mycenaceae</taxon>
        <taxon>Mycena</taxon>
    </lineage>
</organism>
<reference evidence="8" key="1">
    <citation type="submission" date="2023-11" db="EMBL/GenBank/DDBJ databases">
        <authorList>
            <person name="De Vega J J."/>
            <person name="De Vega J J."/>
        </authorList>
    </citation>
    <scope>NUCLEOTIDE SEQUENCE</scope>
</reference>
<dbReference type="InterPro" id="IPR026841">
    <property type="entry name" value="Aur1/Ipt1"/>
</dbReference>
<sequence length="449" mass="50361">MSRPYSRPMSAITQPLNMVYQALLAAVGRLDKSFNPADTLEKVRKHQFTWSDSIYALHLALLAFWIPMMEVPGYPTKLVIPLFFAVTLSIPFTAQFVHRALPIFAWLLTYYTSRFIPVPWRPGISVSFLPTLESVMYGANISDILTRFTHPILDIIAWLPYGTFHFILPFVVAAFSWLFRPKEVLHLWARVFGWLNFTGVLIQIMIPCAPPWYEVIHGLTPANYGMKGSPGGLLRIDRLFHSNGYNVTFSNSPIIFGAFPSLHAGCATLEALFLSHFFPQCTTYIWAYVSVLYWATMYLSHHYLIDVTAGACLAAFFFYLFLPDEFRNTAAATAPPSSGPRSKYDLYGLETPRTLRRSMMVDAADFELSEGEVSEEEEDISYRSPLPVGVATNANGASKTQQGPKSHRHTASIASLIREGERGPEEGWQPSPIGATFFDAAGELESGRK</sequence>
<evidence type="ECO:0000256" key="1">
    <source>
        <dbReference type="ARBA" id="ARBA00004141"/>
    </source>
</evidence>
<evidence type="ECO:0000256" key="6">
    <source>
        <dbReference type="SAM" id="Phobius"/>
    </source>
</evidence>
<dbReference type="InterPro" id="IPR000326">
    <property type="entry name" value="PAP2/HPO"/>
</dbReference>
<keyword evidence="4 6" id="KW-0472">Membrane</keyword>
<feature type="region of interest" description="Disordered" evidence="5">
    <location>
        <begin position="391"/>
        <end position="449"/>
    </location>
</feature>
<evidence type="ECO:0000259" key="7">
    <source>
        <dbReference type="SMART" id="SM00014"/>
    </source>
</evidence>
<dbReference type="GO" id="GO:0006676">
    <property type="term" value="P:mannosyl diphosphorylinositol ceramide metabolic process"/>
    <property type="evidence" value="ECO:0007669"/>
    <property type="project" value="TreeGrafter"/>
</dbReference>
<dbReference type="GO" id="GO:0016020">
    <property type="term" value="C:membrane"/>
    <property type="evidence" value="ECO:0007669"/>
    <property type="project" value="UniProtKB-SubCell"/>
</dbReference>
<feature type="transmembrane region" description="Helical" evidence="6">
    <location>
        <begin position="155"/>
        <end position="179"/>
    </location>
</feature>
<feature type="compositionally biased region" description="Polar residues" evidence="5">
    <location>
        <begin position="392"/>
        <end position="404"/>
    </location>
</feature>
<protein>
    <recommendedName>
        <fullName evidence="7">Phosphatidic acid phosphatase type 2/haloperoxidase domain-containing protein</fullName>
    </recommendedName>
</protein>
<dbReference type="AlphaFoldDB" id="A0AAD2Q5C8"/>
<evidence type="ECO:0000256" key="4">
    <source>
        <dbReference type="ARBA" id="ARBA00023136"/>
    </source>
</evidence>
<dbReference type="Proteomes" id="UP001295794">
    <property type="component" value="Unassembled WGS sequence"/>
</dbReference>
<feature type="transmembrane region" description="Helical" evidence="6">
    <location>
        <begin position="191"/>
        <end position="213"/>
    </location>
</feature>
<evidence type="ECO:0000256" key="5">
    <source>
        <dbReference type="SAM" id="MobiDB-lite"/>
    </source>
</evidence>
<evidence type="ECO:0000256" key="3">
    <source>
        <dbReference type="ARBA" id="ARBA00022989"/>
    </source>
</evidence>
<evidence type="ECO:0000256" key="2">
    <source>
        <dbReference type="ARBA" id="ARBA00022692"/>
    </source>
</evidence>
<dbReference type="PANTHER" id="PTHR31310:SF11">
    <property type="entry name" value="INOSITOL PHOSPHORYLCERAMIDE SYNTHASE CATALYTIC SUBUNIT AUR1"/>
    <property type="match status" value="1"/>
</dbReference>
<accession>A0AAD2Q5C8</accession>
<evidence type="ECO:0000313" key="8">
    <source>
        <dbReference type="EMBL" id="CAK5277991.1"/>
    </source>
</evidence>
<dbReference type="EMBL" id="CAVNYO010000421">
    <property type="protein sequence ID" value="CAK5277991.1"/>
    <property type="molecule type" value="Genomic_DNA"/>
</dbReference>
<dbReference type="InterPro" id="IPR036938">
    <property type="entry name" value="PAP2/HPO_sf"/>
</dbReference>
<dbReference type="GO" id="GO:0070916">
    <property type="term" value="C:inositol phosphoceramide synthase complex"/>
    <property type="evidence" value="ECO:0007669"/>
    <property type="project" value="TreeGrafter"/>
</dbReference>
<feature type="transmembrane region" description="Helical" evidence="6">
    <location>
        <begin position="78"/>
        <end position="96"/>
    </location>
</feature>
<dbReference type="Gene3D" id="1.20.144.10">
    <property type="entry name" value="Phosphatidic acid phosphatase type 2/haloperoxidase"/>
    <property type="match status" value="1"/>
</dbReference>
<feature type="domain" description="Phosphatidic acid phosphatase type 2/haloperoxidase" evidence="7">
    <location>
        <begin position="183"/>
        <end position="322"/>
    </location>
</feature>
<comment type="subcellular location">
    <subcellularLocation>
        <location evidence="1">Membrane</location>
        <topology evidence="1">Multi-pass membrane protein</topology>
    </subcellularLocation>
</comment>
<evidence type="ECO:0000313" key="9">
    <source>
        <dbReference type="Proteomes" id="UP001295794"/>
    </source>
</evidence>
<dbReference type="InterPro" id="IPR052185">
    <property type="entry name" value="IPC_Synthase-Related"/>
</dbReference>
<comment type="caution">
    <text evidence="8">The sequence shown here is derived from an EMBL/GenBank/DDBJ whole genome shotgun (WGS) entry which is preliminary data.</text>
</comment>
<dbReference type="CDD" id="cd03386">
    <property type="entry name" value="PAP2_Aur1_like"/>
    <property type="match status" value="1"/>
</dbReference>
<keyword evidence="9" id="KW-1185">Reference proteome</keyword>
<name>A0AAD2Q5C8_9AGAR</name>
<keyword evidence="2 6" id="KW-0812">Transmembrane</keyword>
<dbReference type="Pfam" id="PF14378">
    <property type="entry name" value="PAP2_3"/>
    <property type="match status" value="1"/>
</dbReference>